<comment type="caution">
    <text evidence="1">The sequence shown here is derived from an EMBL/GenBank/DDBJ whole genome shotgun (WGS) entry which is preliminary data.</text>
</comment>
<keyword evidence="2" id="KW-1185">Reference proteome</keyword>
<evidence type="ECO:0000313" key="1">
    <source>
        <dbReference type="EMBL" id="KAI8421912.1"/>
    </source>
</evidence>
<organism evidence="1 2">
    <name type="scientific">Choristoneura fumiferana</name>
    <name type="common">Spruce budworm moth</name>
    <name type="synonym">Archips fumiferana</name>
    <dbReference type="NCBI Taxonomy" id="7141"/>
    <lineage>
        <taxon>Eukaryota</taxon>
        <taxon>Metazoa</taxon>
        <taxon>Ecdysozoa</taxon>
        <taxon>Arthropoda</taxon>
        <taxon>Hexapoda</taxon>
        <taxon>Insecta</taxon>
        <taxon>Pterygota</taxon>
        <taxon>Neoptera</taxon>
        <taxon>Endopterygota</taxon>
        <taxon>Lepidoptera</taxon>
        <taxon>Glossata</taxon>
        <taxon>Ditrysia</taxon>
        <taxon>Tortricoidea</taxon>
        <taxon>Tortricidae</taxon>
        <taxon>Tortricinae</taxon>
        <taxon>Choristoneura</taxon>
    </lineage>
</organism>
<reference evidence="1 2" key="1">
    <citation type="journal article" date="2022" name="Genome Biol. Evol.">
        <title>The Spruce Budworm Genome: Reconstructing the Evolutionary History of Antifreeze Proteins.</title>
        <authorList>
            <person name="Beliveau C."/>
            <person name="Gagne P."/>
            <person name="Picq S."/>
            <person name="Vernygora O."/>
            <person name="Keeling C.I."/>
            <person name="Pinkney K."/>
            <person name="Doucet D."/>
            <person name="Wen F."/>
            <person name="Johnston J.S."/>
            <person name="Maaroufi H."/>
            <person name="Boyle B."/>
            <person name="Laroche J."/>
            <person name="Dewar K."/>
            <person name="Juretic N."/>
            <person name="Blackburn G."/>
            <person name="Nisole A."/>
            <person name="Brunet B."/>
            <person name="Brandao M."/>
            <person name="Lumley L."/>
            <person name="Duan J."/>
            <person name="Quan G."/>
            <person name="Lucarotti C.J."/>
            <person name="Roe A.D."/>
            <person name="Sperling F.A.H."/>
            <person name="Levesque R.C."/>
            <person name="Cusson M."/>
        </authorList>
    </citation>
    <scope>NUCLEOTIDE SEQUENCE [LARGE SCALE GENOMIC DNA]</scope>
    <source>
        <strain evidence="1">Glfc:IPQL:Cfum</strain>
    </source>
</reference>
<gene>
    <name evidence="1" type="ORF">MSG28_009835</name>
</gene>
<evidence type="ECO:0000313" key="2">
    <source>
        <dbReference type="Proteomes" id="UP001064048"/>
    </source>
</evidence>
<proteinExistence type="predicted"/>
<protein>
    <submittedName>
        <fullName evidence="1">Uncharacterized protein</fullName>
    </submittedName>
</protein>
<sequence length="496" mass="55697">MTGRSGRGVFGKLFAKKQSNRDERATEIGMPTNVKQHIHVSKNSETGMLEGLPSSWQRLLNTQITPAEQHENPDAAAAAVKFHIYTIKKEKAPNEPFKPFVTEQAITEEDLEIEKLLDKKNAHQSQDSDLSFGQSSEEDAPGESYSHRQTMPAQPTKHSMKKKDAMMDLTAIVEDLTMIGHEPEESPILRKKEIANATLTDEEIYEELRKICNKDDPYVRFERAKDLGAGASGVVFVAIDSKDNSRVAIKDIDLTKQSRKDLILNEINVLKGFNHKNLVNFLDAFLSYDHLWVAMELLDGGSLTDVVTEVVMKEGQIAAVCRETLQAIAFLHSKGTIHRDIKSDNVLLGMDGSVKVTDFGFCANIVGDEKRQTMVGTPYWMAPEVVTRKQYGKKVDVWSLGIMAIEMIEGEPPYMKETPLRALYLIAAVGRPKIPRWENLSANFQDFLDKCLQVDVDLRATADELLAHPFLECAMELRTLTPLIKAAQKILHKNYD</sequence>
<dbReference type="Proteomes" id="UP001064048">
    <property type="component" value="Chromosome 16"/>
</dbReference>
<dbReference type="EMBL" id="CM046116">
    <property type="protein sequence ID" value="KAI8421912.1"/>
    <property type="molecule type" value="Genomic_DNA"/>
</dbReference>
<accession>A0ACC0JCS1</accession>
<name>A0ACC0JCS1_CHOFU</name>